<dbReference type="RefSeq" id="WP_071168098.1">
    <property type="nucleotide sequence ID" value="NZ_CP017786.1"/>
</dbReference>
<name>A0AAC9IFC7_9BACI</name>
<reference evidence="10 12" key="2">
    <citation type="submission" date="2022-05" db="EMBL/GenBank/DDBJ databases">
        <title>Genome Sequencing of Bee-Associated Microbes.</title>
        <authorList>
            <person name="Dunlap C."/>
        </authorList>
    </citation>
    <scope>NUCLEOTIDE SEQUENCE [LARGE SCALE GENOMIC DNA]</scope>
    <source>
        <strain evidence="10 12">CBP-1093</strain>
    </source>
</reference>
<keyword evidence="5" id="KW-0460">Magnesium</keyword>
<dbReference type="InterPro" id="IPR004568">
    <property type="entry name" value="Ppantetheine-prot_Trfase_dom"/>
</dbReference>
<proteinExistence type="inferred from homology"/>
<protein>
    <submittedName>
        <fullName evidence="9 10">4'-phosphopantetheinyl transferase</fullName>
    </submittedName>
</protein>
<dbReference type="AlphaFoldDB" id="A0AAC9IFC7"/>
<comment type="similarity">
    <text evidence="2">Belongs to the P-Pant transferase superfamily. Gsp/Sfp/HetI/AcpT family.</text>
</comment>
<dbReference type="GO" id="GO:0005829">
    <property type="term" value="C:cytosol"/>
    <property type="evidence" value="ECO:0007669"/>
    <property type="project" value="TreeGrafter"/>
</dbReference>
<dbReference type="GO" id="GO:0019878">
    <property type="term" value="P:lysine biosynthetic process via aminoadipic acid"/>
    <property type="evidence" value="ECO:0007669"/>
    <property type="project" value="TreeGrafter"/>
</dbReference>
<evidence type="ECO:0000313" key="9">
    <source>
        <dbReference type="EMBL" id="AOZ88332.1"/>
    </source>
</evidence>
<evidence type="ECO:0000259" key="8">
    <source>
        <dbReference type="Pfam" id="PF22624"/>
    </source>
</evidence>
<evidence type="ECO:0000259" key="7">
    <source>
        <dbReference type="Pfam" id="PF01648"/>
    </source>
</evidence>
<evidence type="ECO:0000256" key="6">
    <source>
        <dbReference type="ARBA" id="ARBA00023194"/>
    </source>
</evidence>
<keyword evidence="3 9" id="KW-0808">Transferase</keyword>
<accession>A0AAC9IFC7</accession>
<gene>
    <name evidence="9" type="ORF">BK049_06245</name>
    <name evidence="10" type="ORF">M5W27_16725</name>
</gene>
<dbReference type="PANTHER" id="PTHR12215:SF10">
    <property type="entry name" value="L-AMINOADIPATE-SEMIALDEHYDE DEHYDROGENASE-PHOSPHOPANTETHEINYL TRANSFERASE"/>
    <property type="match status" value="1"/>
</dbReference>
<dbReference type="Pfam" id="PF01648">
    <property type="entry name" value="ACPS"/>
    <property type="match status" value="1"/>
</dbReference>
<reference evidence="9 11" key="1">
    <citation type="submission" date="2016-10" db="EMBL/GenBank/DDBJ databases">
        <title>Whole genome sequence of hyper active fibrinolysis bacterium Bacillus pumilus strain VV3 isolated from fermented rice.</title>
        <authorList>
            <person name="Mariadas V.A."/>
            <person name="Vijayaraghavan P."/>
            <person name="Dhandapani V."/>
        </authorList>
    </citation>
    <scope>NUCLEOTIDE SEQUENCE [LARGE SCALE GENOMIC DNA]</scope>
    <source>
        <strain evidence="9 11">VV3</strain>
    </source>
</reference>
<dbReference type="PANTHER" id="PTHR12215">
    <property type="entry name" value="PHOSPHOPANTETHEINE TRANSFERASE"/>
    <property type="match status" value="1"/>
</dbReference>
<evidence type="ECO:0000256" key="5">
    <source>
        <dbReference type="ARBA" id="ARBA00022842"/>
    </source>
</evidence>
<comment type="cofactor">
    <cofactor evidence="1">
        <name>Mg(2+)</name>
        <dbReference type="ChEBI" id="CHEBI:18420"/>
    </cofactor>
</comment>
<keyword evidence="6" id="KW-0045">Antibiotic biosynthesis</keyword>
<dbReference type="InterPro" id="IPR050559">
    <property type="entry name" value="P-Pant_transferase_sf"/>
</dbReference>
<dbReference type="GO" id="GO:0000287">
    <property type="term" value="F:magnesium ion binding"/>
    <property type="evidence" value="ECO:0007669"/>
    <property type="project" value="InterPro"/>
</dbReference>
<dbReference type="Proteomes" id="UP000177709">
    <property type="component" value="Chromosome"/>
</dbReference>
<dbReference type="InterPro" id="IPR037143">
    <property type="entry name" value="4-PPantetheinyl_Trfase_dom_sf"/>
</dbReference>
<keyword evidence="4" id="KW-0479">Metal-binding</keyword>
<organism evidence="9 11">
    <name type="scientific">Bacillus xiamenensis</name>
    <dbReference type="NCBI Taxonomy" id="1178537"/>
    <lineage>
        <taxon>Bacteria</taxon>
        <taxon>Bacillati</taxon>
        <taxon>Bacillota</taxon>
        <taxon>Bacilli</taxon>
        <taxon>Bacillales</taxon>
        <taxon>Bacillaceae</taxon>
        <taxon>Bacillus</taxon>
    </lineage>
</organism>
<dbReference type="GO" id="GO:0017000">
    <property type="term" value="P:antibiotic biosynthetic process"/>
    <property type="evidence" value="ECO:0007669"/>
    <property type="project" value="UniProtKB-KW"/>
</dbReference>
<dbReference type="SUPFAM" id="SSF56214">
    <property type="entry name" value="4'-phosphopantetheinyl transferase"/>
    <property type="match status" value="2"/>
</dbReference>
<feature type="domain" description="4'-phosphopantetheinyl transferase N-terminal" evidence="8">
    <location>
        <begin position="18"/>
        <end position="102"/>
    </location>
</feature>
<feature type="domain" description="4'-phosphopantetheinyl transferase" evidence="7">
    <location>
        <begin position="106"/>
        <end position="208"/>
    </location>
</feature>
<dbReference type="Pfam" id="PF22624">
    <property type="entry name" value="AASDHPPT_N"/>
    <property type="match status" value="1"/>
</dbReference>
<evidence type="ECO:0000313" key="10">
    <source>
        <dbReference type="EMBL" id="MCY9577426.1"/>
    </source>
</evidence>
<evidence type="ECO:0000256" key="2">
    <source>
        <dbReference type="ARBA" id="ARBA00010990"/>
    </source>
</evidence>
<dbReference type="Proteomes" id="UP001527057">
    <property type="component" value="Unassembled WGS sequence"/>
</dbReference>
<dbReference type="EMBL" id="CP017786">
    <property type="protein sequence ID" value="AOZ88332.1"/>
    <property type="molecule type" value="Genomic_DNA"/>
</dbReference>
<dbReference type="NCBIfam" id="TIGR00556">
    <property type="entry name" value="pantethn_trn"/>
    <property type="match status" value="1"/>
</dbReference>
<evidence type="ECO:0000256" key="3">
    <source>
        <dbReference type="ARBA" id="ARBA00022679"/>
    </source>
</evidence>
<evidence type="ECO:0000256" key="4">
    <source>
        <dbReference type="ARBA" id="ARBA00022723"/>
    </source>
</evidence>
<dbReference type="KEGG" id="bxi:BK049_06245"/>
<dbReference type="GO" id="GO:0008897">
    <property type="term" value="F:holo-[acyl-carrier-protein] synthase activity"/>
    <property type="evidence" value="ECO:0007669"/>
    <property type="project" value="InterPro"/>
</dbReference>
<dbReference type="GO" id="GO:0006633">
    <property type="term" value="P:fatty acid biosynthetic process"/>
    <property type="evidence" value="ECO:0007669"/>
    <property type="project" value="InterPro"/>
</dbReference>
<dbReference type="InterPro" id="IPR008278">
    <property type="entry name" value="4-PPantetheinyl_Trfase_dom"/>
</dbReference>
<evidence type="ECO:0000313" key="11">
    <source>
        <dbReference type="Proteomes" id="UP000177709"/>
    </source>
</evidence>
<evidence type="ECO:0000313" key="12">
    <source>
        <dbReference type="Proteomes" id="UP001527057"/>
    </source>
</evidence>
<evidence type="ECO:0000256" key="1">
    <source>
        <dbReference type="ARBA" id="ARBA00001946"/>
    </source>
</evidence>
<dbReference type="InterPro" id="IPR055066">
    <property type="entry name" value="AASDHPPT_N"/>
</dbReference>
<dbReference type="EMBL" id="JAMDMH010000042">
    <property type="protein sequence ID" value="MCY9577426.1"/>
    <property type="molecule type" value="Genomic_DNA"/>
</dbReference>
<dbReference type="Gene3D" id="3.90.470.20">
    <property type="entry name" value="4'-phosphopantetheinyl transferase domain"/>
    <property type="match status" value="2"/>
</dbReference>
<keyword evidence="12" id="KW-1185">Reference proteome</keyword>
<sequence>MEIFAIQLQHLDEINARKQIDQLKPFVSSEKRAAAERFRFLIDARRTLLGEVLIRQIIHEMYDLPMKQITFETEENGKPVVRHIPSFHFNLSHSGDWVVCAVDDAPVGIDIEEIKPIDLAIAKRFFSADEYQDLLSQPAERQEAYFFHLWSMKEAFIKLTGKGLSYGLSSFTARLSEDGQASLTLPDHEAPCVVQTYSLDPAYQMAVCTRKPAAAESVEILTCKEILARLHNV</sequence>